<keyword evidence="2" id="KW-0677">Repeat</keyword>
<dbReference type="GO" id="GO:0005886">
    <property type="term" value="C:plasma membrane"/>
    <property type="evidence" value="ECO:0007669"/>
    <property type="project" value="TreeGrafter"/>
</dbReference>
<dbReference type="CDD" id="cd04590">
    <property type="entry name" value="CBS_pair_CorC_HlyC_assoc"/>
    <property type="match status" value="1"/>
</dbReference>
<keyword evidence="3 4" id="KW-0129">CBS domain</keyword>
<evidence type="ECO:0000259" key="6">
    <source>
        <dbReference type="PROSITE" id="PS51371"/>
    </source>
</evidence>
<dbReference type="SMART" id="SM01091">
    <property type="entry name" value="CorC_HlyC"/>
    <property type="match status" value="1"/>
</dbReference>
<protein>
    <submittedName>
        <fullName evidence="7">CBS domain containing protein</fullName>
    </submittedName>
</protein>
<dbReference type="SUPFAM" id="SSF56176">
    <property type="entry name" value="FAD-binding/transporter-associated domain-like"/>
    <property type="match status" value="1"/>
</dbReference>
<comment type="similarity">
    <text evidence="1">Belongs to the UPF0053 family. Hemolysin C subfamily.</text>
</comment>
<dbReference type="AlphaFoldDB" id="A0A4U8Z235"/>
<dbReference type="GO" id="GO:0050660">
    <property type="term" value="F:flavin adenine dinucleotide binding"/>
    <property type="evidence" value="ECO:0007669"/>
    <property type="project" value="InterPro"/>
</dbReference>
<dbReference type="InterPro" id="IPR000644">
    <property type="entry name" value="CBS_dom"/>
</dbReference>
<dbReference type="PANTHER" id="PTHR22777">
    <property type="entry name" value="HEMOLYSIN-RELATED"/>
    <property type="match status" value="1"/>
</dbReference>
<feature type="region of interest" description="Disordered" evidence="5">
    <location>
        <begin position="1"/>
        <end position="21"/>
    </location>
</feature>
<dbReference type="FunFam" id="3.10.580.10:FF:000002">
    <property type="entry name" value="Magnesium/cobalt efflux protein CorC"/>
    <property type="match status" value="1"/>
</dbReference>
<dbReference type="SUPFAM" id="SSF54631">
    <property type="entry name" value="CBS-domain pair"/>
    <property type="match status" value="1"/>
</dbReference>
<dbReference type="Pfam" id="PF03471">
    <property type="entry name" value="CorC_HlyC"/>
    <property type="match status" value="1"/>
</dbReference>
<dbReference type="InterPro" id="IPR016169">
    <property type="entry name" value="FAD-bd_PCMH_sub2"/>
</dbReference>
<name>A0A4U8Z235_METTU</name>
<feature type="domain" description="CBS" evidence="6">
    <location>
        <begin position="81"/>
        <end position="140"/>
    </location>
</feature>
<gene>
    <name evidence="7" type="ORF">MTUNDRAET4_2488</name>
</gene>
<dbReference type="SMART" id="SM00116">
    <property type="entry name" value="CBS"/>
    <property type="match status" value="2"/>
</dbReference>
<dbReference type="RefSeq" id="WP_134489710.1">
    <property type="nucleotide sequence ID" value="NZ_CP139089.1"/>
</dbReference>
<dbReference type="Pfam" id="PF00571">
    <property type="entry name" value="CBS"/>
    <property type="match status" value="2"/>
</dbReference>
<evidence type="ECO:0000313" key="7">
    <source>
        <dbReference type="EMBL" id="VFU09375.1"/>
    </source>
</evidence>
<reference evidence="7 8" key="1">
    <citation type="submission" date="2019-03" db="EMBL/GenBank/DDBJ databases">
        <authorList>
            <person name="Kox A.R. M."/>
        </authorList>
    </citation>
    <scope>NUCLEOTIDE SEQUENCE [LARGE SCALE GENOMIC DNA]</scope>
    <source>
        <strain evidence="7">MTUNDRAET4 annotated genome</strain>
    </source>
</reference>
<dbReference type="Gene3D" id="3.30.465.10">
    <property type="match status" value="1"/>
</dbReference>
<dbReference type="EMBL" id="LR536450">
    <property type="protein sequence ID" value="VFU09375.1"/>
    <property type="molecule type" value="Genomic_DNA"/>
</dbReference>
<organism evidence="7 8">
    <name type="scientific">Methylocella tundrae</name>
    <dbReference type="NCBI Taxonomy" id="227605"/>
    <lineage>
        <taxon>Bacteria</taxon>
        <taxon>Pseudomonadati</taxon>
        <taxon>Pseudomonadota</taxon>
        <taxon>Alphaproteobacteria</taxon>
        <taxon>Hyphomicrobiales</taxon>
        <taxon>Beijerinckiaceae</taxon>
        <taxon>Methylocella</taxon>
    </lineage>
</organism>
<dbReference type="KEGG" id="mtun:MTUNDRAET4_2488"/>
<evidence type="ECO:0000313" key="8">
    <source>
        <dbReference type="Proteomes" id="UP000294360"/>
    </source>
</evidence>
<dbReference type="InterPro" id="IPR044751">
    <property type="entry name" value="Ion_transp-like_CBS"/>
</dbReference>
<accession>A0A4U8Z235</accession>
<dbReference type="InterPro" id="IPR005170">
    <property type="entry name" value="Transptr-assoc_dom"/>
</dbReference>
<evidence type="ECO:0000256" key="4">
    <source>
        <dbReference type="PROSITE-ProRule" id="PRU00703"/>
    </source>
</evidence>
<evidence type="ECO:0000256" key="1">
    <source>
        <dbReference type="ARBA" id="ARBA00006446"/>
    </source>
</evidence>
<feature type="domain" description="CBS" evidence="6">
    <location>
        <begin position="180"/>
        <end position="240"/>
    </location>
</feature>
<dbReference type="OrthoDB" id="9797674at2"/>
<evidence type="ECO:0000256" key="5">
    <source>
        <dbReference type="SAM" id="MobiDB-lite"/>
    </source>
</evidence>
<proteinExistence type="inferred from homology"/>
<sequence length="353" mass="37646">MTTMSERESPAAGEAGTERAPAKPNLFDRLRAIFGLGGASIRDDIQDALADSSIEVDVSPQERTMLRNVLALHEVQVEDVMVPRADIVAVSLDSSLIEVLAVFRTAGHSRLPVHGETLDDPRGMIHIRDLVAYFAAGIPEPVEDEGDRQTPASVSETEAADSFKLKTFADFDIPLAEANVLRPVLFVPPSMPALDLLVKMQATRTHMALVIDEYGGTDGLATIEDIVEMIVGDIEDEHDLDESPKIDAAPDGSFIVDARASLEDVSLAIDADLTAISDAEEVDTIGGLITTLAGHVPVRGEIIVEGGLEFEILDADPRRVKRVRIHLGPKRAAAKSLEPQGGSTAGDSSPAAP</sequence>
<dbReference type="Proteomes" id="UP000294360">
    <property type="component" value="Chromosome"/>
</dbReference>
<dbReference type="InterPro" id="IPR036318">
    <property type="entry name" value="FAD-bd_PCMH-like_sf"/>
</dbReference>
<evidence type="ECO:0000256" key="3">
    <source>
        <dbReference type="ARBA" id="ARBA00023122"/>
    </source>
</evidence>
<dbReference type="Gene3D" id="3.10.580.10">
    <property type="entry name" value="CBS-domain"/>
    <property type="match status" value="1"/>
</dbReference>
<dbReference type="PANTHER" id="PTHR22777:SF27">
    <property type="entry name" value="MAGNESIUM AND COBALT EFFLUX PROTEIN CORC"/>
    <property type="match status" value="1"/>
</dbReference>
<evidence type="ECO:0000256" key="2">
    <source>
        <dbReference type="ARBA" id="ARBA00022737"/>
    </source>
</evidence>
<dbReference type="PROSITE" id="PS51371">
    <property type="entry name" value="CBS"/>
    <property type="match status" value="2"/>
</dbReference>
<dbReference type="InterPro" id="IPR046342">
    <property type="entry name" value="CBS_dom_sf"/>
</dbReference>
<feature type="region of interest" description="Disordered" evidence="5">
    <location>
        <begin position="331"/>
        <end position="353"/>
    </location>
</feature>